<reference evidence="2" key="1">
    <citation type="journal article" date="2011" name="Nat. Genet.">
        <title>The Arabidopsis lyrata genome sequence and the basis of rapid genome size change.</title>
        <authorList>
            <person name="Hu T.T."/>
            <person name="Pattyn P."/>
            <person name="Bakker E.G."/>
            <person name="Cao J."/>
            <person name="Cheng J.-F."/>
            <person name="Clark R.M."/>
            <person name="Fahlgren N."/>
            <person name="Fawcett J.A."/>
            <person name="Grimwood J."/>
            <person name="Gundlach H."/>
            <person name="Haberer G."/>
            <person name="Hollister J.D."/>
            <person name="Ossowski S."/>
            <person name="Ottilar R.P."/>
            <person name="Salamov A.A."/>
            <person name="Schneeberger K."/>
            <person name="Spannagl M."/>
            <person name="Wang X."/>
            <person name="Yang L."/>
            <person name="Nasrallah M.E."/>
            <person name="Bergelson J."/>
            <person name="Carrington J.C."/>
            <person name="Gaut B.S."/>
            <person name="Schmutz J."/>
            <person name="Mayer K.F.X."/>
            <person name="Van de Peer Y."/>
            <person name="Grigoriev I.V."/>
            <person name="Nordborg M."/>
            <person name="Weigel D."/>
            <person name="Guo Y.-L."/>
        </authorList>
    </citation>
    <scope>NUCLEOTIDE SEQUENCE [LARGE SCALE GENOMIC DNA]</scope>
    <source>
        <strain evidence="2">cv. MN47</strain>
    </source>
</reference>
<dbReference type="HOGENOM" id="CLU_2115100_0_0_1"/>
<feature type="non-terminal residue" evidence="1">
    <location>
        <position position="1"/>
    </location>
</feature>
<evidence type="ECO:0000313" key="2">
    <source>
        <dbReference type="Proteomes" id="UP000008694"/>
    </source>
</evidence>
<dbReference type="AlphaFoldDB" id="D7KU54"/>
<dbReference type="EMBL" id="GL348714">
    <property type="protein sequence ID" value="EFH64256.1"/>
    <property type="molecule type" value="Genomic_DNA"/>
</dbReference>
<name>D7KU54_ARALL</name>
<keyword evidence="2" id="KW-1185">Reference proteome</keyword>
<organism evidence="2">
    <name type="scientific">Arabidopsis lyrata subsp. lyrata</name>
    <name type="common">Lyre-leaved rock-cress</name>
    <dbReference type="NCBI Taxonomy" id="81972"/>
    <lineage>
        <taxon>Eukaryota</taxon>
        <taxon>Viridiplantae</taxon>
        <taxon>Streptophyta</taxon>
        <taxon>Embryophyta</taxon>
        <taxon>Tracheophyta</taxon>
        <taxon>Spermatophyta</taxon>
        <taxon>Magnoliopsida</taxon>
        <taxon>eudicotyledons</taxon>
        <taxon>Gunneridae</taxon>
        <taxon>Pentapetalae</taxon>
        <taxon>rosids</taxon>
        <taxon>malvids</taxon>
        <taxon>Brassicales</taxon>
        <taxon>Brassicaceae</taxon>
        <taxon>Camelineae</taxon>
        <taxon>Arabidopsis</taxon>
    </lineage>
</organism>
<dbReference type="Proteomes" id="UP000008694">
    <property type="component" value="Unassembled WGS sequence"/>
</dbReference>
<evidence type="ECO:0000313" key="1">
    <source>
        <dbReference type="EMBL" id="EFH64256.1"/>
    </source>
</evidence>
<protein>
    <submittedName>
        <fullName evidence="1">Predicted protein</fullName>
    </submittedName>
</protein>
<sequence length="115" mass="12697">VKKFAGVFCHMTQISHCITLCKFGRSELIQANEHKLVAKMVHPRPEQCSSLSLVSLGAKSDLLVNSLSFKHPSPKSNSIAKEIAHSVTREGRMTSYLAIGGPSWLHSRIKDGKRN</sequence>
<accession>D7KU54</accession>
<gene>
    <name evidence="1" type="ORF">ARALYDRAFT_675081</name>
</gene>
<proteinExistence type="predicted"/>
<dbReference type="Gramene" id="Al_scaffold_0002_231">
    <property type="protein sequence ID" value="Al_scaffold_0002_231"/>
    <property type="gene ID" value="Al_scaffold_0002_231"/>
</dbReference>